<accession>A0A8H3RM17</accession>
<dbReference type="EMBL" id="BLKC01000018">
    <property type="protein sequence ID" value="GFF32044.1"/>
    <property type="molecule type" value="Genomic_DNA"/>
</dbReference>
<protein>
    <submittedName>
        <fullName evidence="1">Uncharacterized protein</fullName>
    </submittedName>
</protein>
<reference evidence="1 2" key="1">
    <citation type="submission" date="2020-01" db="EMBL/GenBank/DDBJ databases">
        <title>Draft genome sequence of Aspergillus udagawae IFM 46972.</title>
        <authorList>
            <person name="Takahashi H."/>
            <person name="Yaguchi T."/>
        </authorList>
    </citation>
    <scope>NUCLEOTIDE SEQUENCE [LARGE SCALE GENOMIC DNA]</scope>
    <source>
        <strain evidence="1 2">IFM 46972</strain>
    </source>
</reference>
<organism evidence="1 2">
    <name type="scientific">Aspergillus udagawae</name>
    <dbReference type="NCBI Taxonomy" id="91492"/>
    <lineage>
        <taxon>Eukaryota</taxon>
        <taxon>Fungi</taxon>
        <taxon>Dikarya</taxon>
        <taxon>Ascomycota</taxon>
        <taxon>Pezizomycotina</taxon>
        <taxon>Eurotiomycetes</taxon>
        <taxon>Eurotiomycetidae</taxon>
        <taxon>Eurotiales</taxon>
        <taxon>Aspergillaceae</taxon>
        <taxon>Aspergillus</taxon>
        <taxon>Aspergillus subgen. Fumigati</taxon>
    </lineage>
</organism>
<evidence type="ECO:0000313" key="2">
    <source>
        <dbReference type="Proteomes" id="UP000465221"/>
    </source>
</evidence>
<dbReference type="AlphaFoldDB" id="A0A8H3RM17"/>
<name>A0A8H3RM17_9EURO</name>
<proteinExistence type="predicted"/>
<evidence type="ECO:0000313" key="1">
    <source>
        <dbReference type="EMBL" id="GFF32044.1"/>
    </source>
</evidence>
<comment type="caution">
    <text evidence="1">The sequence shown here is derived from an EMBL/GenBank/DDBJ whole genome shotgun (WGS) entry which is preliminary data.</text>
</comment>
<sequence>MCLLHCCDIGATCTGTSQVFLLAALVKDVEPTLVTVPDNATKFRLHKVKLQKNMLMEFCISMDMCFNGWSIGSQTGFCKAI</sequence>
<dbReference type="Proteomes" id="UP000465221">
    <property type="component" value="Unassembled WGS sequence"/>
</dbReference>
<gene>
    <name evidence="1" type="ORF">IFM46972_03416</name>
</gene>